<protein>
    <submittedName>
        <fullName evidence="2">N-acetylglucosaminyl deacetylase, LmbE family</fullName>
    </submittedName>
</protein>
<dbReference type="PANTHER" id="PTHR12993">
    <property type="entry name" value="N-ACETYLGLUCOSAMINYL-PHOSPHATIDYLINOSITOL DE-N-ACETYLASE-RELATED"/>
    <property type="match status" value="1"/>
</dbReference>
<comment type="caution">
    <text evidence="2">The sequence shown here is derived from an EMBL/GenBank/DDBJ whole genome shotgun (WGS) entry which is preliminary data.</text>
</comment>
<dbReference type="InterPro" id="IPR008715">
    <property type="entry name" value="SAM-MeTfrase_NodS-like"/>
</dbReference>
<dbReference type="InterPro" id="IPR003737">
    <property type="entry name" value="GlcNAc_PI_deacetylase-related"/>
</dbReference>
<dbReference type="Pfam" id="PF02585">
    <property type="entry name" value="PIG-L"/>
    <property type="match status" value="1"/>
</dbReference>
<name>A0ABT1IC52_9PSEU</name>
<dbReference type="SUPFAM" id="SSF102588">
    <property type="entry name" value="LmbE-like"/>
    <property type="match status" value="1"/>
</dbReference>
<evidence type="ECO:0000313" key="2">
    <source>
        <dbReference type="EMBL" id="MCP2270208.1"/>
    </source>
</evidence>
<dbReference type="EMBL" id="JAMTCO010000006">
    <property type="protein sequence ID" value="MCP2270208.1"/>
    <property type="molecule type" value="Genomic_DNA"/>
</dbReference>
<dbReference type="InterPro" id="IPR029063">
    <property type="entry name" value="SAM-dependent_MTases_sf"/>
</dbReference>
<dbReference type="Gene3D" id="3.40.50.150">
    <property type="entry name" value="Vaccinia Virus protein VP39"/>
    <property type="match status" value="1"/>
</dbReference>
<keyword evidence="3" id="KW-1185">Reference proteome</keyword>
<keyword evidence="1" id="KW-0862">Zinc</keyword>
<dbReference type="Gene3D" id="3.40.50.10320">
    <property type="entry name" value="LmbE-like"/>
    <property type="match status" value="1"/>
</dbReference>
<evidence type="ECO:0000256" key="1">
    <source>
        <dbReference type="ARBA" id="ARBA00022833"/>
    </source>
</evidence>
<gene>
    <name evidence="2" type="ORF">LV75_002709</name>
</gene>
<organism evidence="2 3">
    <name type="scientific">Actinokineospora diospyrosa</name>
    <dbReference type="NCBI Taxonomy" id="103728"/>
    <lineage>
        <taxon>Bacteria</taxon>
        <taxon>Bacillati</taxon>
        <taxon>Actinomycetota</taxon>
        <taxon>Actinomycetes</taxon>
        <taxon>Pseudonocardiales</taxon>
        <taxon>Pseudonocardiaceae</taxon>
        <taxon>Actinokineospora</taxon>
    </lineage>
</organism>
<evidence type="ECO:0000313" key="3">
    <source>
        <dbReference type="Proteomes" id="UP001205185"/>
    </source>
</evidence>
<dbReference type="RefSeq" id="WP_253887191.1">
    <property type="nucleotide sequence ID" value="NZ_BAAAVB010000013.1"/>
</dbReference>
<dbReference type="CDD" id="cd02440">
    <property type="entry name" value="AdoMet_MTases"/>
    <property type="match status" value="1"/>
</dbReference>
<dbReference type="Proteomes" id="UP001205185">
    <property type="component" value="Unassembled WGS sequence"/>
</dbReference>
<accession>A0ABT1IC52</accession>
<dbReference type="Pfam" id="PF05401">
    <property type="entry name" value="NodS"/>
    <property type="match status" value="1"/>
</dbReference>
<dbReference type="SUPFAM" id="SSF53335">
    <property type="entry name" value="S-adenosyl-L-methionine-dependent methyltransferases"/>
    <property type="match status" value="1"/>
</dbReference>
<reference evidence="2 3" key="1">
    <citation type="submission" date="2022-06" db="EMBL/GenBank/DDBJ databases">
        <title>Genomic Encyclopedia of Archaeal and Bacterial Type Strains, Phase II (KMG-II): from individual species to whole genera.</title>
        <authorList>
            <person name="Goeker M."/>
        </authorList>
    </citation>
    <scope>NUCLEOTIDE SEQUENCE [LARGE SCALE GENOMIC DNA]</scope>
    <source>
        <strain evidence="2 3">DSM 44255</strain>
    </source>
</reference>
<dbReference type="InterPro" id="IPR024078">
    <property type="entry name" value="LmbE-like_dom_sf"/>
</dbReference>
<sequence>MTGRATTDESEWASWLSGLREFPDESYGRAVVVAAHPDDETLGASGLIQALHERGTDIRLVVATDGEAAFPGSSPAERAELGRTRRRELMSALHVQGLDDVEVQWLGLPDSELTGHRGELASALGSAMVGADLCVVPWPGDPHPDHQCAGEVGLRVAPVTAHRWSYPIWMWHWLRPNDSAVPRSRAFGVSMDSSRRRRKAAAIARFTSQVDTSEPILDAATLSHFDRAVEVLFREPPRESAPVDRFADLYAARTDPWSVVDSWYERRKRAVTLACLPDERYGVAVEPACGIGQLTVELAARCDRLTAFDPVDAAVERARGRTEDLPHVQVVPGALPDDFPGEPADLVVFSEILYYLDDADLDSTVDRAVAALRPGGHLLAAHWLPWAPEAPRDGMDAHRRLLEHPDLDPLVEHLDHEFAVHVLRRR</sequence>
<proteinExistence type="predicted"/>
<dbReference type="PANTHER" id="PTHR12993:SF29">
    <property type="entry name" value="BLR3841 PROTEIN"/>
    <property type="match status" value="1"/>
</dbReference>